<dbReference type="InterPro" id="IPR036380">
    <property type="entry name" value="Isochorismatase-like_sf"/>
</dbReference>
<dbReference type="Gene3D" id="3.40.50.850">
    <property type="entry name" value="Isochorismatase-like"/>
    <property type="match status" value="1"/>
</dbReference>
<feature type="compositionally biased region" description="Basic and acidic residues" evidence="1">
    <location>
        <begin position="58"/>
        <end position="69"/>
    </location>
</feature>
<sequence>MDALLLIDTTAPAFSADSPAALADLLARARGVGGVILHVVGSAVEAAGDGGAGAVDGPHGDGARGRGPDGAEGAPGAAADGPAEFRSVYADAEDGDEEETGPVAPVIDTVYGTGEDELVLVSEAPDAFEGVEELAEGLDDLGVDRLIVAGGDGRGAVYQTSMAALVLGFEVVLAGDAVRTPEGGQVDWLADAEDAGAVVKPAGDVWLKM</sequence>
<accession>A0ABN2WQC1</accession>
<dbReference type="InterPro" id="IPR000868">
    <property type="entry name" value="Isochorismatase-like_dom"/>
</dbReference>
<evidence type="ECO:0000313" key="3">
    <source>
        <dbReference type="EMBL" id="GAA2096253.1"/>
    </source>
</evidence>
<feature type="domain" description="Isochorismatase-like" evidence="2">
    <location>
        <begin position="107"/>
        <end position="184"/>
    </location>
</feature>
<reference evidence="3 4" key="1">
    <citation type="journal article" date="2019" name="Int. J. Syst. Evol. Microbiol.">
        <title>The Global Catalogue of Microorganisms (GCM) 10K type strain sequencing project: providing services to taxonomists for standard genome sequencing and annotation.</title>
        <authorList>
            <consortium name="The Broad Institute Genomics Platform"/>
            <consortium name="The Broad Institute Genome Sequencing Center for Infectious Disease"/>
            <person name="Wu L."/>
            <person name="Ma J."/>
        </authorList>
    </citation>
    <scope>NUCLEOTIDE SEQUENCE [LARGE SCALE GENOMIC DNA]</scope>
    <source>
        <strain evidence="3 4">JCM 15900</strain>
    </source>
</reference>
<keyword evidence="4" id="KW-1185">Reference proteome</keyword>
<dbReference type="Pfam" id="PF00857">
    <property type="entry name" value="Isochorismatase"/>
    <property type="match status" value="1"/>
</dbReference>
<organism evidence="3 4">
    <name type="scientific">Brevibacterium salitolerans</name>
    <dbReference type="NCBI Taxonomy" id="1403566"/>
    <lineage>
        <taxon>Bacteria</taxon>
        <taxon>Bacillati</taxon>
        <taxon>Actinomycetota</taxon>
        <taxon>Actinomycetes</taxon>
        <taxon>Micrococcales</taxon>
        <taxon>Brevibacteriaceae</taxon>
        <taxon>Brevibacterium</taxon>
    </lineage>
</organism>
<dbReference type="RefSeq" id="WP_344336844.1">
    <property type="nucleotide sequence ID" value="NZ_BAAAPZ010000006.1"/>
</dbReference>
<gene>
    <name evidence="3" type="ORF">GCM10009823_16260</name>
</gene>
<name>A0ABN2WQC1_9MICO</name>
<dbReference type="SUPFAM" id="SSF52499">
    <property type="entry name" value="Isochorismatase-like hydrolases"/>
    <property type="match status" value="1"/>
</dbReference>
<feature type="compositionally biased region" description="Low complexity" evidence="1">
    <location>
        <begin position="71"/>
        <end position="82"/>
    </location>
</feature>
<dbReference type="EMBL" id="BAAAPZ010000006">
    <property type="protein sequence ID" value="GAA2096253.1"/>
    <property type="molecule type" value="Genomic_DNA"/>
</dbReference>
<protein>
    <recommendedName>
        <fullName evidence="2">Isochorismatase-like domain-containing protein</fullName>
    </recommendedName>
</protein>
<comment type="caution">
    <text evidence="3">The sequence shown here is derived from an EMBL/GenBank/DDBJ whole genome shotgun (WGS) entry which is preliminary data.</text>
</comment>
<evidence type="ECO:0000259" key="2">
    <source>
        <dbReference type="Pfam" id="PF00857"/>
    </source>
</evidence>
<evidence type="ECO:0000256" key="1">
    <source>
        <dbReference type="SAM" id="MobiDB-lite"/>
    </source>
</evidence>
<feature type="region of interest" description="Disordered" evidence="1">
    <location>
        <begin position="51"/>
        <end position="82"/>
    </location>
</feature>
<proteinExistence type="predicted"/>
<evidence type="ECO:0000313" key="4">
    <source>
        <dbReference type="Proteomes" id="UP001500984"/>
    </source>
</evidence>
<dbReference type="Proteomes" id="UP001500984">
    <property type="component" value="Unassembled WGS sequence"/>
</dbReference>